<reference evidence="3" key="1">
    <citation type="journal article" date="2019" name="Int. J. Syst. Evol. Microbiol.">
        <title>The Global Catalogue of Microorganisms (GCM) 10K type strain sequencing project: providing services to taxonomists for standard genome sequencing and annotation.</title>
        <authorList>
            <consortium name="The Broad Institute Genomics Platform"/>
            <consortium name="The Broad Institute Genome Sequencing Center for Infectious Disease"/>
            <person name="Wu L."/>
            <person name="Ma J."/>
        </authorList>
    </citation>
    <scope>NUCLEOTIDE SEQUENCE [LARGE SCALE GENOMIC DNA]</scope>
    <source>
        <strain evidence="3">KACC 11904</strain>
    </source>
</reference>
<dbReference type="Proteomes" id="UP001596044">
    <property type="component" value="Unassembled WGS sequence"/>
</dbReference>
<keyword evidence="1" id="KW-0472">Membrane</keyword>
<organism evidence="2 3">
    <name type="scientific">Paenibacillus aestuarii</name>
    <dbReference type="NCBI Taxonomy" id="516965"/>
    <lineage>
        <taxon>Bacteria</taxon>
        <taxon>Bacillati</taxon>
        <taxon>Bacillota</taxon>
        <taxon>Bacilli</taxon>
        <taxon>Bacillales</taxon>
        <taxon>Paenibacillaceae</taxon>
        <taxon>Paenibacillus</taxon>
    </lineage>
</organism>
<evidence type="ECO:0008006" key="4">
    <source>
        <dbReference type="Google" id="ProtNLM"/>
    </source>
</evidence>
<sequence length="97" mass="11218">MTLADWLTYTLWAIFGFMMLDFMIALFGSFWAGSFDTTFLGYLKDIMFYVIPLNFLLSMVAIDPTGWIVIVVYFIGGLSIILKYVIDIVRRFQKMAS</sequence>
<dbReference type="RefSeq" id="WP_270885220.1">
    <property type="nucleotide sequence ID" value="NZ_JAQFVF010000088.1"/>
</dbReference>
<keyword evidence="3" id="KW-1185">Reference proteome</keyword>
<dbReference type="EMBL" id="JBHSMJ010000026">
    <property type="protein sequence ID" value="MFC5450587.1"/>
    <property type="molecule type" value="Genomic_DNA"/>
</dbReference>
<keyword evidence="1" id="KW-1133">Transmembrane helix</keyword>
<name>A0ABW0KCZ9_9BACL</name>
<keyword evidence="1" id="KW-0812">Transmembrane</keyword>
<accession>A0ABW0KCZ9</accession>
<evidence type="ECO:0000313" key="2">
    <source>
        <dbReference type="EMBL" id="MFC5450587.1"/>
    </source>
</evidence>
<protein>
    <recommendedName>
        <fullName evidence="4">DUF2523 domain-containing protein</fullName>
    </recommendedName>
</protein>
<gene>
    <name evidence="2" type="ORF">ACFPOG_20240</name>
</gene>
<feature type="transmembrane region" description="Helical" evidence="1">
    <location>
        <begin position="39"/>
        <end position="61"/>
    </location>
</feature>
<comment type="caution">
    <text evidence="2">The sequence shown here is derived from an EMBL/GenBank/DDBJ whole genome shotgun (WGS) entry which is preliminary data.</text>
</comment>
<feature type="transmembrane region" description="Helical" evidence="1">
    <location>
        <begin position="67"/>
        <end position="86"/>
    </location>
</feature>
<evidence type="ECO:0000313" key="3">
    <source>
        <dbReference type="Proteomes" id="UP001596044"/>
    </source>
</evidence>
<proteinExistence type="predicted"/>
<feature type="transmembrane region" description="Helical" evidence="1">
    <location>
        <begin position="6"/>
        <end position="27"/>
    </location>
</feature>
<evidence type="ECO:0000256" key="1">
    <source>
        <dbReference type="SAM" id="Phobius"/>
    </source>
</evidence>